<organism evidence="1 2">
    <name type="scientific">Sphingobacterium multivorum</name>
    <dbReference type="NCBI Taxonomy" id="28454"/>
    <lineage>
        <taxon>Bacteria</taxon>
        <taxon>Pseudomonadati</taxon>
        <taxon>Bacteroidota</taxon>
        <taxon>Sphingobacteriia</taxon>
        <taxon>Sphingobacteriales</taxon>
        <taxon>Sphingobacteriaceae</taxon>
        <taxon>Sphingobacterium</taxon>
    </lineage>
</organism>
<protein>
    <submittedName>
        <fullName evidence="1">Uncharacterized protein</fullName>
    </submittedName>
</protein>
<sequence>MKYYRITGITAAVALLVGAIGCNNSSTKSTGGADSSSSIDTNTAQKMDSITVSPIADSKEFPGADLQIASITAEKVGTDSAKVTVKYAIKNFKLTEMTDDAHAAHMANSHDGQHIHFILDNKPYTALYKPENSVTVPLNSEHYLLSFLSRSYHESIKTTEASKLVKFKIDATGKLTTDATPKEPSLFYSRPKGEYKGDETKNLLLDFYLVNTKLAPDGNKVIADINGQTFTLDKWGPYEIKGLPMGNNKVKLTLVDKDGNAVTGDNVSVERDIKLSEK</sequence>
<dbReference type="EMBL" id="UAUU01000002">
    <property type="protein sequence ID" value="SPZ84360.1"/>
    <property type="molecule type" value="Genomic_DNA"/>
</dbReference>
<dbReference type="PROSITE" id="PS51257">
    <property type="entry name" value="PROKAR_LIPOPROTEIN"/>
    <property type="match status" value="1"/>
</dbReference>
<dbReference type="RefSeq" id="WP_112374060.1">
    <property type="nucleotide sequence ID" value="NZ_CP069793.1"/>
</dbReference>
<evidence type="ECO:0000313" key="1">
    <source>
        <dbReference type="EMBL" id="SPZ84360.1"/>
    </source>
</evidence>
<dbReference type="GeneID" id="97178682"/>
<dbReference type="AlphaFoldDB" id="A0A2X2L555"/>
<accession>A0A2X2L555</accession>
<reference evidence="1 2" key="1">
    <citation type="submission" date="2018-06" db="EMBL/GenBank/DDBJ databases">
        <authorList>
            <consortium name="Pathogen Informatics"/>
            <person name="Doyle S."/>
        </authorList>
    </citation>
    <scope>NUCLEOTIDE SEQUENCE [LARGE SCALE GENOMIC DNA]</scope>
    <source>
        <strain evidence="1 2">NCTC11343</strain>
    </source>
</reference>
<name>A0A2X2L555_SPHMU</name>
<proteinExistence type="predicted"/>
<evidence type="ECO:0000313" key="2">
    <source>
        <dbReference type="Proteomes" id="UP000251241"/>
    </source>
</evidence>
<gene>
    <name evidence="1" type="ORF">NCTC11343_00900</name>
</gene>
<dbReference type="Proteomes" id="UP000251241">
    <property type="component" value="Unassembled WGS sequence"/>
</dbReference>